<organism evidence="2 3">
    <name type="scientific">Stylosanthes scabra</name>
    <dbReference type="NCBI Taxonomy" id="79078"/>
    <lineage>
        <taxon>Eukaryota</taxon>
        <taxon>Viridiplantae</taxon>
        <taxon>Streptophyta</taxon>
        <taxon>Embryophyta</taxon>
        <taxon>Tracheophyta</taxon>
        <taxon>Spermatophyta</taxon>
        <taxon>Magnoliopsida</taxon>
        <taxon>eudicotyledons</taxon>
        <taxon>Gunneridae</taxon>
        <taxon>Pentapetalae</taxon>
        <taxon>rosids</taxon>
        <taxon>fabids</taxon>
        <taxon>Fabales</taxon>
        <taxon>Fabaceae</taxon>
        <taxon>Papilionoideae</taxon>
        <taxon>50 kb inversion clade</taxon>
        <taxon>dalbergioids sensu lato</taxon>
        <taxon>Dalbergieae</taxon>
        <taxon>Pterocarpus clade</taxon>
        <taxon>Stylosanthes</taxon>
    </lineage>
</organism>
<evidence type="ECO:0000256" key="1">
    <source>
        <dbReference type="ARBA" id="ARBA00004196"/>
    </source>
</evidence>
<dbReference type="EMBL" id="JASCZI010244348">
    <property type="protein sequence ID" value="MED6214090.1"/>
    <property type="molecule type" value="Genomic_DNA"/>
</dbReference>
<reference evidence="2 3" key="1">
    <citation type="journal article" date="2023" name="Plants (Basel)">
        <title>Bridging the Gap: Combining Genomics and Transcriptomics Approaches to Understand Stylosanthes scabra, an Orphan Legume from the Brazilian Caatinga.</title>
        <authorList>
            <person name="Ferreira-Neto J.R.C."/>
            <person name="da Silva M.D."/>
            <person name="Binneck E."/>
            <person name="de Melo N.F."/>
            <person name="da Silva R.H."/>
            <person name="de Melo A.L.T.M."/>
            <person name="Pandolfi V."/>
            <person name="Bustamante F.O."/>
            <person name="Brasileiro-Vidal A.C."/>
            <person name="Benko-Iseppon A.M."/>
        </authorList>
    </citation>
    <scope>NUCLEOTIDE SEQUENCE [LARGE SCALE GENOMIC DNA]</scope>
    <source>
        <tissue evidence="2">Leaves</tissue>
    </source>
</reference>
<proteinExistence type="predicted"/>
<comment type="subcellular location">
    <subcellularLocation>
        <location evidence="1">Cell envelope</location>
    </subcellularLocation>
</comment>
<keyword evidence="3" id="KW-1185">Reference proteome</keyword>
<sequence>MGQIPTQISYLTKLETLDLSTTFTSSSQHGLKLEKPNIVVSSKLYKNERTLSRWCCNSNQRKGVVPCCFFPTKSLSGPLDPSLTKLHSLKVLQLSHNNLSSPVPEYLVNLSSLNTLQLRNCGLSGVFPKAIFQLPSLEVLDVS</sequence>
<dbReference type="InterPro" id="IPR051848">
    <property type="entry name" value="PGIP"/>
</dbReference>
<dbReference type="Gene3D" id="3.80.10.10">
    <property type="entry name" value="Ribonuclease Inhibitor"/>
    <property type="match status" value="1"/>
</dbReference>
<feature type="non-terminal residue" evidence="2">
    <location>
        <position position="143"/>
    </location>
</feature>
<dbReference type="Pfam" id="PF00560">
    <property type="entry name" value="LRR_1"/>
    <property type="match status" value="2"/>
</dbReference>
<dbReference type="PANTHER" id="PTHR48059">
    <property type="entry name" value="POLYGALACTURONASE INHIBITOR 1"/>
    <property type="match status" value="1"/>
</dbReference>
<name>A0ABU6YUK4_9FABA</name>
<dbReference type="PANTHER" id="PTHR48059:SF4">
    <property type="entry name" value="POLYGALACTURONASE INHIBITOR 1-RELATED"/>
    <property type="match status" value="1"/>
</dbReference>
<comment type="caution">
    <text evidence="2">The sequence shown here is derived from an EMBL/GenBank/DDBJ whole genome shotgun (WGS) entry which is preliminary data.</text>
</comment>
<protein>
    <submittedName>
        <fullName evidence="2">Uncharacterized protein</fullName>
    </submittedName>
</protein>
<evidence type="ECO:0000313" key="3">
    <source>
        <dbReference type="Proteomes" id="UP001341840"/>
    </source>
</evidence>
<gene>
    <name evidence="2" type="ORF">PIB30_099660</name>
</gene>
<dbReference type="Proteomes" id="UP001341840">
    <property type="component" value="Unassembled WGS sequence"/>
</dbReference>
<accession>A0ABU6YUK4</accession>
<dbReference type="SUPFAM" id="SSF52058">
    <property type="entry name" value="L domain-like"/>
    <property type="match status" value="1"/>
</dbReference>
<evidence type="ECO:0000313" key="2">
    <source>
        <dbReference type="EMBL" id="MED6214090.1"/>
    </source>
</evidence>
<dbReference type="InterPro" id="IPR032675">
    <property type="entry name" value="LRR_dom_sf"/>
</dbReference>
<dbReference type="InterPro" id="IPR001611">
    <property type="entry name" value="Leu-rich_rpt"/>
</dbReference>